<sequence length="35" mass="4306">MSPPTLIRNKDLYINILRLDHNHKACRPELWKQYQ</sequence>
<dbReference type="EMBL" id="JAGGKI010000005">
    <property type="protein sequence ID" value="MBP1893457.1"/>
    <property type="molecule type" value="Genomic_DNA"/>
</dbReference>
<comment type="caution">
    <text evidence="1">The sequence shown here is derived from an EMBL/GenBank/DDBJ whole genome shotgun (WGS) entry which is preliminary data.</text>
</comment>
<evidence type="ECO:0000313" key="2">
    <source>
        <dbReference type="Proteomes" id="UP000706926"/>
    </source>
</evidence>
<organism evidence="1 2">
    <name type="scientific">Paenibacillus lactis</name>
    <dbReference type="NCBI Taxonomy" id="228574"/>
    <lineage>
        <taxon>Bacteria</taxon>
        <taxon>Bacillati</taxon>
        <taxon>Bacillota</taxon>
        <taxon>Bacilli</taxon>
        <taxon>Bacillales</taxon>
        <taxon>Paenibacillaceae</taxon>
        <taxon>Paenibacillus</taxon>
    </lineage>
</organism>
<reference evidence="1 2" key="1">
    <citation type="submission" date="2021-03" db="EMBL/GenBank/DDBJ databases">
        <title>Genomic Encyclopedia of Type Strains, Phase IV (KMG-IV): sequencing the most valuable type-strain genomes for metagenomic binning, comparative biology and taxonomic classification.</title>
        <authorList>
            <person name="Goeker M."/>
        </authorList>
    </citation>
    <scope>NUCLEOTIDE SEQUENCE [LARGE SCALE GENOMIC DNA]</scope>
    <source>
        <strain evidence="1 2">DSM 15596</strain>
    </source>
</reference>
<dbReference type="Proteomes" id="UP000706926">
    <property type="component" value="Unassembled WGS sequence"/>
</dbReference>
<evidence type="ECO:0000313" key="1">
    <source>
        <dbReference type="EMBL" id="MBP1893457.1"/>
    </source>
</evidence>
<name>A0ABS4FB21_9BACL</name>
<keyword evidence="2" id="KW-1185">Reference proteome</keyword>
<protein>
    <submittedName>
        <fullName evidence="1">Uncharacterized protein</fullName>
    </submittedName>
</protein>
<proteinExistence type="predicted"/>
<accession>A0ABS4FB21</accession>
<gene>
    <name evidence="1" type="ORF">J2Z18_002559</name>
</gene>